<evidence type="ECO:0000313" key="1">
    <source>
        <dbReference type="EMBL" id="QGJ95069.1"/>
    </source>
</evidence>
<name>A0A649VSZ1_9CAUD</name>
<evidence type="ECO:0000313" key="2">
    <source>
        <dbReference type="Proteomes" id="UP000423065"/>
    </source>
</evidence>
<organism evidence="1 2">
    <name type="scientific">Gordonia phage Stormageddon</name>
    <dbReference type="NCBI Taxonomy" id="2656541"/>
    <lineage>
        <taxon>Viruses</taxon>
        <taxon>Duplodnaviria</taxon>
        <taxon>Heunggongvirae</taxon>
        <taxon>Uroviricota</taxon>
        <taxon>Caudoviricetes</taxon>
        <taxon>Stormageddonvirus</taxon>
        <taxon>Stormageddonvirus Stormageddon</taxon>
    </lineage>
</organism>
<dbReference type="RefSeq" id="YP_010059684.1">
    <property type="nucleotide sequence ID" value="NC_054726.1"/>
</dbReference>
<proteinExistence type="predicted"/>
<accession>A0A649VSZ1</accession>
<dbReference type="KEGG" id="vg:64766916"/>
<reference evidence="1 2" key="1">
    <citation type="submission" date="2019-10" db="EMBL/GenBank/DDBJ databases">
        <authorList>
            <person name="Garlena R.A."/>
            <person name="Russell D.A."/>
            <person name="Pope W.H."/>
            <person name="Jacobs-Sera D."/>
            <person name="Hatfull G.F."/>
        </authorList>
    </citation>
    <scope>NUCLEOTIDE SEQUENCE [LARGE SCALE GENOMIC DNA]</scope>
</reference>
<dbReference type="GeneID" id="64766916"/>
<dbReference type="EMBL" id="MN586040">
    <property type="protein sequence ID" value="QGJ95069.1"/>
    <property type="molecule type" value="Genomic_DNA"/>
</dbReference>
<sequence length="73" mass="8167">MRVSSRAEFLDGPLQGQVREFDRSEPPLSVYTSTSGGRSTEYVRDMNPFDDGEMWVYMLKVSVDDPATGSVES</sequence>
<protein>
    <submittedName>
        <fullName evidence="1">Uncharacterized protein</fullName>
    </submittedName>
</protein>
<keyword evidence="2" id="KW-1185">Reference proteome</keyword>
<gene>
    <name evidence="1" type="primary">209</name>
    <name evidence="1" type="ORF">SEA_STORMAGEDDON_209</name>
</gene>
<dbReference type="Proteomes" id="UP000423065">
    <property type="component" value="Segment"/>
</dbReference>